<sequence length="395" mass="46166">KIFIKRTNMDVPDQVKSREELAQKLDKDLDQHIQNILEKNKGFKYKDGLDPDRLDEQLRLIPAFSKEAPTQEDIDASPALQALQALKYECDDPEACAVAHKDDGNYCFQRKEYKKAIIAYSEGLRQKHENKNLYAILYTNRAACHFYLGNNGSALKDATWALKFDSSHKKAITRGAICCFDLEKYKECIEWCDKGLAIDKDDLKMIELKKKCYVQIKQKERDQRKKEMRAVKDIKKRKELIDEIMSRKINFENGSTPQHIEQLLNTLNKPESGKLYLDDRKMLHWLCYFVYPEFAQSDFIEDFSEDICFSEQLAVIFETYPPWDVEKAYSLKNIEIFFEDIKRNTLIKVNPTMQLGTLLSDKRFTMAGIAPVLMVMSKITEFYKVTLENQSTEDF</sequence>
<dbReference type="GO" id="GO:0030544">
    <property type="term" value="F:Hsp70 protein binding"/>
    <property type="evidence" value="ECO:0007669"/>
    <property type="project" value="TreeGrafter"/>
</dbReference>
<comment type="similarity">
    <text evidence="3">Belongs to the TTC4 family.</text>
</comment>
<dbReference type="EMBL" id="HAAD01005360">
    <property type="protein sequence ID" value="CDG71592.1"/>
    <property type="molecule type" value="mRNA"/>
</dbReference>
<proteinExistence type="evidence at transcript level"/>
<organism evidence="5">
    <name type="scientific">Hydra vulgaris</name>
    <name type="common">Hydra</name>
    <name type="synonym">Hydra attenuata</name>
    <dbReference type="NCBI Taxonomy" id="6087"/>
    <lineage>
        <taxon>Eukaryota</taxon>
        <taxon>Metazoa</taxon>
        <taxon>Cnidaria</taxon>
        <taxon>Hydrozoa</taxon>
        <taxon>Hydroidolina</taxon>
        <taxon>Anthoathecata</taxon>
        <taxon>Aplanulata</taxon>
        <taxon>Hydridae</taxon>
        <taxon>Hydra</taxon>
    </lineage>
</organism>
<dbReference type="SUPFAM" id="SSF48452">
    <property type="entry name" value="TPR-like"/>
    <property type="match status" value="1"/>
</dbReference>
<keyword evidence="1" id="KW-0677">Repeat</keyword>
<dbReference type="InterPro" id="IPR019734">
    <property type="entry name" value="TPR_rpt"/>
</dbReference>
<dbReference type="GO" id="GO:0006457">
    <property type="term" value="P:protein folding"/>
    <property type="evidence" value="ECO:0007669"/>
    <property type="project" value="TreeGrafter"/>
</dbReference>
<dbReference type="InterPro" id="IPR011990">
    <property type="entry name" value="TPR-like_helical_dom_sf"/>
</dbReference>
<name>T2MI74_HYDVU</name>
<dbReference type="Gene3D" id="1.25.40.10">
    <property type="entry name" value="Tetratricopeptide repeat domain"/>
    <property type="match status" value="1"/>
</dbReference>
<dbReference type="AlphaFoldDB" id="T2MI74"/>
<dbReference type="CDD" id="cd21380">
    <property type="entry name" value="CTWD_Cns1"/>
    <property type="match status" value="1"/>
</dbReference>
<dbReference type="GO" id="GO:0051879">
    <property type="term" value="F:Hsp90 protein binding"/>
    <property type="evidence" value="ECO:0007669"/>
    <property type="project" value="InterPro"/>
</dbReference>
<evidence type="ECO:0000259" key="4">
    <source>
        <dbReference type="Pfam" id="PF18972"/>
    </source>
</evidence>
<dbReference type="PANTHER" id="PTHR46035">
    <property type="entry name" value="TETRATRICOPEPTIDE REPEAT PROTEIN 4"/>
    <property type="match status" value="1"/>
</dbReference>
<evidence type="ECO:0000256" key="1">
    <source>
        <dbReference type="ARBA" id="ARBA00022737"/>
    </source>
</evidence>
<reference evidence="5" key="1">
    <citation type="journal article" date="2013" name="Genome Biol. Evol.">
        <title>Punctuated emergences of genetic and phenotypic innovations in eumetazoan, bilaterian, euteleostome, and hominidae ancestors.</title>
        <authorList>
            <person name="Wenger Y."/>
            <person name="Galliot B."/>
        </authorList>
    </citation>
    <scope>NUCLEOTIDE SEQUENCE</scope>
    <source>
        <tissue evidence="5">Whole animals</tissue>
    </source>
</reference>
<dbReference type="InterPro" id="IPR044059">
    <property type="entry name" value="Csn1/TTC4_wheel"/>
</dbReference>
<dbReference type="Pfam" id="PF18972">
    <property type="entry name" value="Wheel"/>
    <property type="match status" value="1"/>
</dbReference>
<feature type="non-terminal residue" evidence="5">
    <location>
        <position position="1"/>
    </location>
</feature>
<protein>
    <submittedName>
        <fullName evidence="5">Tetratricopeptide repeat protein 4</fullName>
    </submittedName>
</protein>
<dbReference type="GO" id="GO:0005634">
    <property type="term" value="C:nucleus"/>
    <property type="evidence" value="ECO:0007669"/>
    <property type="project" value="TreeGrafter"/>
</dbReference>
<dbReference type="OrthoDB" id="420195at2759"/>
<dbReference type="SMART" id="SM00028">
    <property type="entry name" value="TPR"/>
    <property type="match status" value="3"/>
</dbReference>
<gene>
    <name evidence="5" type="primary">TTC4</name>
</gene>
<evidence type="ECO:0000256" key="3">
    <source>
        <dbReference type="ARBA" id="ARBA00023602"/>
    </source>
</evidence>
<dbReference type="GO" id="GO:0005829">
    <property type="term" value="C:cytosol"/>
    <property type="evidence" value="ECO:0007669"/>
    <property type="project" value="TreeGrafter"/>
</dbReference>
<evidence type="ECO:0000313" key="5">
    <source>
        <dbReference type="EMBL" id="CDG71592.1"/>
    </source>
</evidence>
<dbReference type="PANTHER" id="PTHR46035:SF1">
    <property type="entry name" value="TETRATRICOPEPTIDE REPEAT PROTEIN 4"/>
    <property type="match status" value="1"/>
</dbReference>
<evidence type="ECO:0000256" key="2">
    <source>
        <dbReference type="ARBA" id="ARBA00022803"/>
    </source>
</evidence>
<feature type="domain" description="Cns1/TTC4 wheel" evidence="4">
    <location>
        <begin position="279"/>
        <end position="378"/>
    </location>
</feature>
<keyword evidence="2" id="KW-0802">TPR repeat</keyword>
<accession>T2MI74</accession>